<dbReference type="EMBL" id="NOXV01000147">
    <property type="protein sequence ID" value="OYQ45110.1"/>
    <property type="molecule type" value="Genomic_DNA"/>
</dbReference>
<comment type="caution">
    <text evidence="2">The sequence shown here is derived from an EMBL/GenBank/DDBJ whole genome shotgun (WGS) entry which is preliminary data.</text>
</comment>
<dbReference type="SUPFAM" id="SSF49373">
    <property type="entry name" value="Invasin/intimin cell-adhesion fragments"/>
    <property type="match status" value="1"/>
</dbReference>
<name>A0A255ZWH6_9FLAO</name>
<dbReference type="InterPro" id="IPR013783">
    <property type="entry name" value="Ig-like_fold"/>
</dbReference>
<protein>
    <recommendedName>
        <fullName evidence="1">BIG2 domain-containing protein</fullName>
    </recommendedName>
</protein>
<evidence type="ECO:0000313" key="2">
    <source>
        <dbReference type="EMBL" id="OYQ45110.1"/>
    </source>
</evidence>
<dbReference type="InterPro" id="IPR003343">
    <property type="entry name" value="Big_2"/>
</dbReference>
<feature type="domain" description="BIG2" evidence="1">
    <location>
        <begin position="205"/>
        <end position="256"/>
    </location>
</feature>
<evidence type="ECO:0000313" key="3">
    <source>
        <dbReference type="Proteomes" id="UP000216605"/>
    </source>
</evidence>
<dbReference type="Gene3D" id="2.60.40.10">
    <property type="entry name" value="Immunoglobulins"/>
    <property type="match status" value="1"/>
</dbReference>
<evidence type="ECO:0000259" key="1">
    <source>
        <dbReference type="Pfam" id="PF02368"/>
    </source>
</evidence>
<dbReference type="Proteomes" id="UP000216605">
    <property type="component" value="Unassembled WGS sequence"/>
</dbReference>
<accession>A0A255ZWH6</accession>
<sequence>MNNNGYLQFKSDEANTHKMAGLSTNNTNADFNTIQYAWYLRADGVVEIFENGTSRGTFGSYNSSTIFRIAVEANVVRYYTNNTLRYTSNLAPTLPLLVDVSINSNGGTIKDVQVFNNNTFTFTAYAENVGDNPVYQWKVNGSNVGTNSLTYTNSGLQTGDEVTCEVLPSSSGCNAITYVSNKIKMTTSANPSVLPITGNTTICLNTTGTLSNATPGGIWASSNTAIATVTQTGEVSALQSGTATISYTVTNGSCSTSVFATVNVLNATPSVTIAANNNNICSGTSVTVTATATNIGGGTVTYNFKVNGSTVQSSASNTFTSTTLTNNSIITCDITITGGQCLTATTVSSNSLTIAVQSLNTPVVTIATAASTICQGSSTQFTATATNTGGGFVSYNFKVGGVSVQNGPSNTYTSTAFSNGNTVTCDITVTGGTCLAATTAVSNTVTLTVTPRVTPTVSIAANQTSVCIGNTVTVTATATNTGNGTITYNFKRNGASVQSGTSNTYTTSTITNGNIITCEITISGGSCLTGSFATSNTLTFSVINPTVVLTSSSSVVCSGENILFNASAANITGVGSVRYRYFVNDVLVQNLPTSTYNTSSLVPGDIVYVVMVVSGGQCLSSVSKTSNSIVISSGSVGGTVTGTTPRICANTTPGPLTLGGNIGSVLKWQSADNSAFTVNVADINVTTTTLQSAQIGALSSTKYFRAVVQNNTCGISFSQPYGVLIESTTWNGTQWSNGAPDANKSAIFTGNFTSSSNIEACSAQVTNGASVVISTGNTITLSGAITVDSGSLFRLQNAANLIQTSDVANSGAIVVERNSVPLKRLDYVLWSSPVAAQNLAAFSPLTSSNRFYTYNSATNNYASVASPASTAFDVAKGYLIRMPNTHPANTPTIFNGQFTGVPNNGNYSHPLFNGGEGLRYTLVGNPYPSPISAVTFAQQNAANITGTLYFWRKTNSSTNSAYCTWSPLGGGTGTFVSNGEDQVQNPLGVIQTGQGFIVEATASGSVVNFANSQRVPDTSNQFFRFSNDDESHRMWLNLRNQSGAFAQTMVGYFTGATMMHDEGMEGLLIQDGAVKLSSLINTNLYAIQARPVDNNQNDIVPLFYQAETGGNYEIELDNADGIFSTGSTPIYLLDKDLQIVTNLKESSYTFATGSGSFYQRFEIHLQNPLLSVNDINKNAAKLIVYIKDDILHINAGTELLDNVQLFDITGRLLYNTKGVNASEATINCTPYEHQTFIINASLSDGRKVSTKVIYN</sequence>
<dbReference type="Gene3D" id="2.60.40.1080">
    <property type="match status" value="1"/>
</dbReference>
<proteinExistence type="predicted"/>
<dbReference type="Pfam" id="PF02368">
    <property type="entry name" value="Big_2"/>
    <property type="match status" value="1"/>
</dbReference>
<keyword evidence="3" id="KW-1185">Reference proteome</keyword>
<dbReference type="AlphaFoldDB" id="A0A255ZWH6"/>
<dbReference type="InterPro" id="IPR008964">
    <property type="entry name" value="Invasin/intimin_cell_adhesion"/>
</dbReference>
<gene>
    <name evidence="2" type="ORF">CHU92_02205</name>
</gene>
<reference evidence="2 3" key="1">
    <citation type="submission" date="2017-07" db="EMBL/GenBank/DDBJ databases">
        <title>Flavobacterium cyanobacteriorum sp. nov., isolated from cyanobacterial aggregates in a eutrophic lake.</title>
        <authorList>
            <person name="Cai H."/>
        </authorList>
    </citation>
    <scope>NUCLEOTIDE SEQUENCE [LARGE SCALE GENOMIC DNA]</scope>
    <source>
        <strain evidence="2 3">TH021</strain>
    </source>
</reference>
<organism evidence="2 3">
    <name type="scientific">Flavobacterium cyanobacteriorum</name>
    <dbReference type="NCBI Taxonomy" id="2022802"/>
    <lineage>
        <taxon>Bacteria</taxon>
        <taxon>Pseudomonadati</taxon>
        <taxon>Bacteroidota</taxon>
        <taxon>Flavobacteriia</taxon>
        <taxon>Flavobacteriales</taxon>
        <taxon>Flavobacteriaceae</taxon>
        <taxon>Flavobacterium</taxon>
    </lineage>
</organism>